<dbReference type="PANTHER" id="PTHR10075:SF37">
    <property type="entry name" value="ROUNDABOUT HOMOLOG 3"/>
    <property type="match status" value="1"/>
</dbReference>
<dbReference type="Pfam" id="PF07679">
    <property type="entry name" value="I-set"/>
    <property type="match status" value="1"/>
</dbReference>
<organism evidence="3 4">
    <name type="scientific">Goodea atripinnis</name>
    <dbReference type="NCBI Taxonomy" id="208336"/>
    <lineage>
        <taxon>Eukaryota</taxon>
        <taxon>Metazoa</taxon>
        <taxon>Chordata</taxon>
        <taxon>Craniata</taxon>
        <taxon>Vertebrata</taxon>
        <taxon>Euteleostomi</taxon>
        <taxon>Actinopterygii</taxon>
        <taxon>Neopterygii</taxon>
        <taxon>Teleostei</taxon>
        <taxon>Neoteleostei</taxon>
        <taxon>Acanthomorphata</taxon>
        <taxon>Ovalentaria</taxon>
        <taxon>Atherinomorphae</taxon>
        <taxon>Cyprinodontiformes</taxon>
        <taxon>Goodeidae</taxon>
        <taxon>Goodea</taxon>
    </lineage>
</organism>
<dbReference type="InterPro" id="IPR003599">
    <property type="entry name" value="Ig_sub"/>
</dbReference>
<dbReference type="EMBL" id="JAHRIO010060492">
    <property type="protein sequence ID" value="MEQ2177986.1"/>
    <property type="molecule type" value="Genomic_DNA"/>
</dbReference>
<reference evidence="3 4" key="1">
    <citation type="submission" date="2021-06" db="EMBL/GenBank/DDBJ databases">
        <authorList>
            <person name="Palmer J.M."/>
        </authorList>
    </citation>
    <scope>NUCLEOTIDE SEQUENCE [LARGE SCALE GENOMIC DNA]</scope>
    <source>
        <strain evidence="3 4">GA_2019</strain>
        <tissue evidence="3">Muscle</tissue>
    </source>
</reference>
<dbReference type="InterPro" id="IPR036179">
    <property type="entry name" value="Ig-like_dom_sf"/>
</dbReference>
<protein>
    <submittedName>
        <fullName evidence="3">Roundabout 3</fullName>
    </submittedName>
</protein>
<dbReference type="SMART" id="SM00408">
    <property type="entry name" value="IGc2"/>
    <property type="match status" value="1"/>
</dbReference>
<keyword evidence="4" id="KW-1185">Reference proteome</keyword>
<feature type="domain" description="Ig-like" evidence="2">
    <location>
        <begin position="19"/>
        <end position="103"/>
    </location>
</feature>
<name>A0ABV0P4E9_9TELE</name>
<dbReference type="InterPro" id="IPR013783">
    <property type="entry name" value="Ig-like_fold"/>
</dbReference>
<proteinExistence type="predicted"/>
<dbReference type="SMART" id="SM00406">
    <property type="entry name" value="IGv"/>
    <property type="match status" value="1"/>
</dbReference>
<keyword evidence="1" id="KW-0393">Immunoglobulin domain</keyword>
<dbReference type="InterPro" id="IPR013098">
    <property type="entry name" value="Ig_I-set"/>
</dbReference>
<dbReference type="PANTHER" id="PTHR10075">
    <property type="entry name" value="BASIGIN RELATED"/>
    <property type="match status" value="1"/>
</dbReference>
<dbReference type="PROSITE" id="PS50835">
    <property type="entry name" value="IG_LIKE"/>
    <property type="match status" value="1"/>
</dbReference>
<sequence>LRDDFRQTPSDVVVAAERPIFTKQPVNQVVLADDTVEFYCEVHGDPTPTVRWRREEGELPRGRFEIRSDNSLRLSQVRAEDEGTYTCVSENSVGKAEASGTLQVHGKTRVHTAAFLWYVPTHSHTD</sequence>
<dbReference type="InterPro" id="IPR003598">
    <property type="entry name" value="Ig_sub2"/>
</dbReference>
<accession>A0ABV0P4E9</accession>
<dbReference type="InterPro" id="IPR007110">
    <property type="entry name" value="Ig-like_dom"/>
</dbReference>
<evidence type="ECO:0000259" key="2">
    <source>
        <dbReference type="PROSITE" id="PS50835"/>
    </source>
</evidence>
<gene>
    <name evidence="3" type="primary">ROBO3</name>
    <name evidence="3" type="ORF">GOODEAATRI_009377</name>
</gene>
<evidence type="ECO:0000256" key="1">
    <source>
        <dbReference type="ARBA" id="ARBA00023319"/>
    </source>
</evidence>
<evidence type="ECO:0000313" key="4">
    <source>
        <dbReference type="Proteomes" id="UP001476798"/>
    </source>
</evidence>
<feature type="non-terminal residue" evidence="3">
    <location>
        <position position="1"/>
    </location>
</feature>
<dbReference type="SUPFAM" id="SSF48726">
    <property type="entry name" value="Immunoglobulin"/>
    <property type="match status" value="1"/>
</dbReference>
<dbReference type="Proteomes" id="UP001476798">
    <property type="component" value="Unassembled WGS sequence"/>
</dbReference>
<evidence type="ECO:0000313" key="3">
    <source>
        <dbReference type="EMBL" id="MEQ2177986.1"/>
    </source>
</evidence>
<dbReference type="SMART" id="SM00409">
    <property type="entry name" value="IG"/>
    <property type="match status" value="1"/>
</dbReference>
<dbReference type="InterPro" id="IPR013106">
    <property type="entry name" value="Ig_V-set"/>
</dbReference>
<comment type="caution">
    <text evidence="3">The sequence shown here is derived from an EMBL/GenBank/DDBJ whole genome shotgun (WGS) entry which is preliminary data.</text>
</comment>
<dbReference type="Gene3D" id="2.60.40.10">
    <property type="entry name" value="Immunoglobulins"/>
    <property type="match status" value="1"/>
</dbReference>